<dbReference type="HOGENOM" id="CLU_2060317_0_0_11"/>
<gene>
    <name evidence="2" type="ordered locus">Tcur_2258</name>
</gene>
<feature type="region of interest" description="Disordered" evidence="1">
    <location>
        <begin position="13"/>
        <end position="42"/>
    </location>
</feature>
<keyword evidence="3" id="KW-1185">Reference proteome</keyword>
<accession>D1A1Y6</accession>
<feature type="compositionally biased region" description="Low complexity" evidence="1">
    <location>
        <begin position="19"/>
        <end position="31"/>
    </location>
</feature>
<evidence type="ECO:0000313" key="2">
    <source>
        <dbReference type="EMBL" id="ACY97824.1"/>
    </source>
</evidence>
<proteinExistence type="predicted"/>
<evidence type="ECO:0008006" key="4">
    <source>
        <dbReference type="Google" id="ProtNLM"/>
    </source>
</evidence>
<sequence>MMCGLLVTGCGGGSEEGDAAPATSAPAAAAPSTPPPGGLSENERLGYMTRLAEIDPKLATDETMAIQAGQATCTDIGKGVQGAPLVDGVRSRFSTGGAQIDAAAARKIIAVVKEQLCKS</sequence>
<name>D1A1Y6_THECD</name>
<reference evidence="2 3" key="1">
    <citation type="journal article" date="2011" name="Stand. Genomic Sci.">
        <title>Complete genome sequence of Thermomonospora curvata type strain (B9).</title>
        <authorList>
            <person name="Chertkov O."/>
            <person name="Sikorski J."/>
            <person name="Nolan M."/>
            <person name="Lapidus A."/>
            <person name="Lucas S."/>
            <person name="Del Rio T.G."/>
            <person name="Tice H."/>
            <person name="Cheng J.F."/>
            <person name="Goodwin L."/>
            <person name="Pitluck S."/>
            <person name="Liolios K."/>
            <person name="Ivanova N."/>
            <person name="Mavromatis K."/>
            <person name="Mikhailova N."/>
            <person name="Ovchinnikova G."/>
            <person name="Pati A."/>
            <person name="Chen A."/>
            <person name="Palaniappan K."/>
            <person name="Djao O.D."/>
            <person name="Land M."/>
            <person name="Hauser L."/>
            <person name="Chang Y.J."/>
            <person name="Jeffries C.D."/>
            <person name="Brettin T."/>
            <person name="Han C."/>
            <person name="Detter J.C."/>
            <person name="Rohde M."/>
            <person name="Goker M."/>
            <person name="Woyke T."/>
            <person name="Bristow J."/>
            <person name="Eisen J.A."/>
            <person name="Markowitz V."/>
            <person name="Hugenholtz P."/>
            <person name="Klenk H.P."/>
            <person name="Kyrpides N.C."/>
        </authorList>
    </citation>
    <scope>NUCLEOTIDE SEQUENCE [LARGE SCALE GENOMIC DNA]</scope>
    <source>
        <strain evidence="3">ATCC 19995 / DSM 43183 / JCM 3096 / KCTC 9072 / NBRC 15933 / NCIMB 10081 / Henssen B9</strain>
    </source>
</reference>
<dbReference type="AlphaFoldDB" id="D1A1Y6"/>
<evidence type="ECO:0000313" key="3">
    <source>
        <dbReference type="Proteomes" id="UP000001918"/>
    </source>
</evidence>
<dbReference type="KEGG" id="tcu:Tcur_2258"/>
<organism evidence="2 3">
    <name type="scientific">Thermomonospora curvata (strain ATCC 19995 / DSM 43183 / JCM 3096 / KCTC 9072 / NBRC 15933 / NCIMB 10081 / Henssen B9)</name>
    <dbReference type="NCBI Taxonomy" id="471852"/>
    <lineage>
        <taxon>Bacteria</taxon>
        <taxon>Bacillati</taxon>
        <taxon>Actinomycetota</taxon>
        <taxon>Actinomycetes</taxon>
        <taxon>Streptosporangiales</taxon>
        <taxon>Thermomonosporaceae</taxon>
        <taxon>Thermomonospora</taxon>
    </lineage>
</organism>
<protein>
    <recommendedName>
        <fullName evidence="4">DUF732 domain-containing protein</fullName>
    </recommendedName>
</protein>
<dbReference type="Proteomes" id="UP000001918">
    <property type="component" value="Chromosome"/>
</dbReference>
<dbReference type="EMBL" id="CP001738">
    <property type="protein sequence ID" value="ACY97824.1"/>
    <property type="molecule type" value="Genomic_DNA"/>
</dbReference>
<evidence type="ECO:0000256" key="1">
    <source>
        <dbReference type="SAM" id="MobiDB-lite"/>
    </source>
</evidence>